<dbReference type="Proteomes" id="UP001314170">
    <property type="component" value="Unassembled WGS sequence"/>
</dbReference>
<keyword evidence="3" id="KW-1185">Reference proteome</keyword>
<dbReference type="AlphaFoldDB" id="A0AAV1RK07"/>
<accession>A0AAV1RK07</accession>
<dbReference type="GO" id="GO:0006406">
    <property type="term" value="P:mRNA export from nucleus"/>
    <property type="evidence" value="ECO:0007669"/>
    <property type="project" value="TreeGrafter"/>
</dbReference>
<comment type="caution">
    <text evidence="2">The sequence shown here is derived from an EMBL/GenBank/DDBJ whole genome shotgun (WGS) entry which is preliminary data.</text>
</comment>
<protein>
    <recommendedName>
        <fullName evidence="1">SAC3/GANP/THP3 conserved domain-containing protein</fullName>
    </recommendedName>
</protein>
<dbReference type="GO" id="GO:0070390">
    <property type="term" value="C:transcription export complex 2"/>
    <property type="evidence" value="ECO:0007669"/>
    <property type="project" value="TreeGrafter"/>
</dbReference>
<reference evidence="2 3" key="1">
    <citation type="submission" date="2024-01" db="EMBL/GenBank/DDBJ databases">
        <authorList>
            <person name="Waweru B."/>
        </authorList>
    </citation>
    <scope>NUCLEOTIDE SEQUENCE [LARGE SCALE GENOMIC DNA]</scope>
</reference>
<evidence type="ECO:0000259" key="1">
    <source>
        <dbReference type="Pfam" id="PF03399"/>
    </source>
</evidence>
<dbReference type="InterPro" id="IPR045107">
    <property type="entry name" value="SAC3/GANP/THP3"/>
</dbReference>
<dbReference type="GO" id="GO:0005737">
    <property type="term" value="C:cytoplasm"/>
    <property type="evidence" value="ECO:0007669"/>
    <property type="project" value="TreeGrafter"/>
</dbReference>
<proteinExistence type="predicted"/>
<dbReference type="Gene3D" id="1.25.40.990">
    <property type="match status" value="1"/>
</dbReference>
<feature type="domain" description="SAC3/GANP/THP3 conserved" evidence="1">
    <location>
        <begin position="1"/>
        <end position="147"/>
    </location>
</feature>
<gene>
    <name evidence="2" type="ORF">DCAF_LOCUS11416</name>
</gene>
<dbReference type="InterPro" id="IPR005062">
    <property type="entry name" value="SAC3/GANP/THP3_conserved"/>
</dbReference>
<organism evidence="2 3">
    <name type="scientific">Dovyalis caffra</name>
    <dbReference type="NCBI Taxonomy" id="77055"/>
    <lineage>
        <taxon>Eukaryota</taxon>
        <taxon>Viridiplantae</taxon>
        <taxon>Streptophyta</taxon>
        <taxon>Embryophyta</taxon>
        <taxon>Tracheophyta</taxon>
        <taxon>Spermatophyta</taxon>
        <taxon>Magnoliopsida</taxon>
        <taxon>eudicotyledons</taxon>
        <taxon>Gunneridae</taxon>
        <taxon>Pentapetalae</taxon>
        <taxon>rosids</taxon>
        <taxon>fabids</taxon>
        <taxon>Malpighiales</taxon>
        <taxon>Salicaceae</taxon>
        <taxon>Flacourtieae</taxon>
        <taxon>Dovyalis</taxon>
    </lineage>
</organism>
<dbReference type="EMBL" id="CAWUPB010000994">
    <property type="protein sequence ID" value="CAK7336408.1"/>
    <property type="molecule type" value="Genomic_DNA"/>
</dbReference>
<dbReference type="PANTHER" id="PTHR12436:SF3">
    <property type="entry name" value="GERMINAL-CENTER ASSOCIATED NUCLEAR PROTEIN"/>
    <property type="match status" value="1"/>
</dbReference>
<dbReference type="Pfam" id="PF03399">
    <property type="entry name" value="SAC3_GANP"/>
    <property type="match status" value="1"/>
</dbReference>
<evidence type="ECO:0000313" key="3">
    <source>
        <dbReference type="Proteomes" id="UP001314170"/>
    </source>
</evidence>
<evidence type="ECO:0000313" key="2">
    <source>
        <dbReference type="EMBL" id="CAK7336408.1"/>
    </source>
</evidence>
<name>A0AAV1RK07_9ROSI</name>
<dbReference type="PANTHER" id="PTHR12436">
    <property type="entry name" value="80 KDA MCM3-ASSOCIATED PROTEIN"/>
    <property type="match status" value="1"/>
</dbReference>
<sequence length="184" mass="21193">MEQLTKALMSLYNLYDANRDSSTVYGNEAEFRSLYVLLHLDSMTQPMVDLYFIDVVKNFCTFLKAASAGYFRMGNYKRFFSTISAEASYLQYCILEPYINEVRALSLSCINNAGYKLHPYPLLHLSKLLKMKESDLEVLCNACGLETFSDEMGNKLLPTKQKTFCYPKEGCKSYNFVGLEQFER</sequence>